<dbReference type="PANTHER" id="PTHR37042">
    <property type="entry name" value="OUTER MEMBRANE PROTEIN RV1973"/>
    <property type="match status" value="1"/>
</dbReference>
<evidence type="ECO:0000256" key="2">
    <source>
        <dbReference type="ARBA" id="ARBA00023136"/>
    </source>
</evidence>
<dbReference type="EMBL" id="BAABIS010000001">
    <property type="protein sequence ID" value="GAA4835250.1"/>
    <property type="molecule type" value="Genomic_DNA"/>
</dbReference>
<accession>A0ABP9D8X4</accession>
<protein>
    <recommendedName>
        <fullName evidence="6">Mce-associated membrane protein</fullName>
    </recommendedName>
</protein>
<keyword evidence="2 3" id="KW-0472">Membrane</keyword>
<evidence type="ECO:0000313" key="5">
    <source>
        <dbReference type="Proteomes" id="UP001501752"/>
    </source>
</evidence>
<keyword evidence="3" id="KW-0812">Transmembrane</keyword>
<evidence type="ECO:0000256" key="3">
    <source>
        <dbReference type="SAM" id="Phobius"/>
    </source>
</evidence>
<keyword evidence="5" id="KW-1185">Reference proteome</keyword>
<organism evidence="4 5">
    <name type="scientific">Kitasatospora terrestris</name>
    <dbReference type="NCBI Taxonomy" id="258051"/>
    <lineage>
        <taxon>Bacteria</taxon>
        <taxon>Bacillati</taxon>
        <taxon>Actinomycetota</taxon>
        <taxon>Actinomycetes</taxon>
        <taxon>Kitasatosporales</taxon>
        <taxon>Streptomycetaceae</taxon>
        <taxon>Kitasatospora</taxon>
    </lineage>
</organism>
<sequence length="174" mass="18523">MTADDLPAPPPRQRLRPLPLALAVLVLVGSTFFLLANRAEARANADRALTDAQTTAEVVGDVGNALGRIFSYTPADTAATAKAAGELLDGTAATQYQALFGQVQQQVKDQKLTLTTRVVRAGVTELVGEQAKLLVFLDQTAQREGKSANTTAAQLSVTARRTGGHWRITELKAR</sequence>
<proteinExistence type="predicted"/>
<comment type="subcellular location">
    <subcellularLocation>
        <location evidence="1">Membrane</location>
    </subcellularLocation>
</comment>
<name>A0ABP9D8X4_9ACTN</name>
<keyword evidence="3" id="KW-1133">Transmembrane helix</keyword>
<evidence type="ECO:0000313" key="4">
    <source>
        <dbReference type="EMBL" id="GAA4835250.1"/>
    </source>
</evidence>
<dbReference type="RefSeq" id="WP_345695299.1">
    <property type="nucleotide sequence ID" value="NZ_BAABIS010000001.1"/>
</dbReference>
<reference evidence="5" key="1">
    <citation type="journal article" date="2019" name="Int. J. Syst. Evol. Microbiol.">
        <title>The Global Catalogue of Microorganisms (GCM) 10K type strain sequencing project: providing services to taxonomists for standard genome sequencing and annotation.</title>
        <authorList>
            <consortium name="The Broad Institute Genomics Platform"/>
            <consortium name="The Broad Institute Genome Sequencing Center for Infectious Disease"/>
            <person name="Wu L."/>
            <person name="Ma J."/>
        </authorList>
    </citation>
    <scope>NUCLEOTIDE SEQUENCE [LARGE SCALE GENOMIC DNA]</scope>
    <source>
        <strain evidence="5">JCM 13006</strain>
    </source>
</reference>
<dbReference type="Proteomes" id="UP001501752">
    <property type="component" value="Unassembled WGS sequence"/>
</dbReference>
<evidence type="ECO:0000256" key="1">
    <source>
        <dbReference type="ARBA" id="ARBA00004370"/>
    </source>
</evidence>
<dbReference type="PANTHER" id="PTHR37042:SF4">
    <property type="entry name" value="OUTER MEMBRANE PROTEIN RV1973"/>
    <property type="match status" value="1"/>
</dbReference>
<feature type="transmembrane region" description="Helical" evidence="3">
    <location>
        <begin position="20"/>
        <end position="37"/>
    </location>
</feature>
<gene>
    <name evidence="4" type="ORF">GCM10023235_07440</name>
</gene>
<evidence type="ECO:0008006" key="6">
    <source>
        <dbReference type="Google" id="ProtNLM"/>
    </source>
</evidence>
<comment type="caution">
    <text evidence="4">The sequence shown here is derived from an EMBL/GenBank/DDBJ whole genome shotgun (WGS) entry which is preliminary data.</text>
</comment>